<dbReference type="Proteomes" id="UP000831701">
    <property type="component" value="Chromosome 24"/>
</dbReference>
<sequence>MSAPLDNKLDLLRLRLGASREMRNCSAVLCLTETWLNDNMPDPAFQLDGRLLFHADRNQRSGKARKGGLCVYVNKDWCTNCTLVNSHCSEAIEHMTVKCRPHYLPREFTAVFVMAVYIPPGAKTNEALKELNNNISSLQHKAPGGVLRGCGGFQPRKPDRHPA</sequence>
<organism evidence="1 2">
    <name type="scientific">Scortum barcoo</name>
    <name type="common">barcoo grunter</name>
    <dbReference type="NCBI Taxonomy" id="214431"/>
    <lineage>
        <taxon>Eukaryota</taxon>
        <taxon>Metazoa</taxon>
        <taxon>Chordata</taxon>
        <taxon>Craniata</taxon>
        <taxon>Vertebrata</taxon>
        <taxon>Euteleostomi</taxon>
        <taxon>Actinopterygii</taxon>
        <taxon>Neopterygii</taxon>
        <taxon>Teleostei</taxon>
        <taxon>Neoteleostei</taxon>
        <taxon>Acanthomorphata</taxon>
        <taxon>Eupercaria</taxon>
        <taxon>Centrarchiformes</taxon>
        <taxon>Terapontoidei</taxon>
        <taxon>Terapontidae</taxon>
        <taxon>Scortum</taxon>
    </lineage>
</organism>
<protein>
    <submittedName>
        <fullName evidence="1">Uncharacterized protein</fullName>
    </submittedName>
</protein>
<gene>
    <name evidence="1" type="ORF">L3Q82_005870</name>
</gene>
<proteinExistence type="predicted"/>
<evidence type="ECO:0000313" key="1">
    <source>
        <dbReference type="EMBL" id="KAI3351325.1"/>
    </source>
</evidence>
<accession>A0ACB8V718</accession>
<keyword evidence="2" id="KW-1185">Reference proteome</keyword>
<dbReference type="EMBL" id="CM041554">
    <property type="protein sequence ID" value="KAI3351325.1"/>
    <property type="molecule type" value="Genomic_DNA"/>
</dbReference>
<comment type="caution">
    <text evidence="1">The sequence shown here is derived from an EMBL/GenBank/DDBJ whole genome shotgun (WGS) entry which is preliminary data.</text>
</comment>
<evidence type="ECO:0000313" key="2">
    <source>
        <dbReference type="Proteomes" id="UP000831701"/>
    </source>
</evidence>
<reference evidence="1" key="1">
    <citation type="submission" date="2022-04" db="EMBL/GenBank/DDBJ databases">
        <title>Jade perch genome.</title>
        <authorList>
            <person name="Chao B."/>
        </authorList>
    </citation>
    <scope>NUCLEOTIDE SEQUENCE</scope>
    <source>
        <strain evidence="1">CB-2022</strain>
    </source>
</reference>
<name>A0ACB8V718_9TELE</name>